<name>A0ABW9R923_9GAMM</name>
<dbReference type="Proteomes" id="UP000480164">
    <property type="component" value="Unassembled WGS sequence"/>
</dbReference>
<keyword evidence="5 10" id="KW-0812">Transmembrane</keyword>
<dbReference type="SUPFAM" id="SSF141868">
    <property type="entry name" value="EAL domain-like"/>
    <property type="match status" value="1"/>
</dbReference>
<dbReference type="Gene3D" id="3.20.20.450">
    <property type="entry name" value="EAL domain"/>
    <property type="match status" value="1"/>
</dbReference>
<evidence type="ECO:0000256" key="10">
    <source>
        <dbReference type="SAM" id="Phobius"/>
    </source>
</evidence>
<evidence type="ECO:0000256" key="2">
    <source>
        <dbReference type="ARBA" id="ARBA00012282"/>
    </source>
</evidence>
<reference evidence="12 13" key="1">
    <citation type="submission" date="2019-11" db="EMBL/GenBank/DDBJ databases">
        <title>Erwinia sp. nov., isolated from feces of birds in Tibet plateau of China.</title>
        <authorList>
            <person name="Ge Y."/>
        </authorList>
    </citation>
    <scope>NUCLEOTIDE SEQUENCE [LARGE SCALE GENOMIC DNA]</scope>
    <source>
        <strain evidence="12 13">J316</strain>
    </source>
</reference>
<dbReference type="PROSITE" id="PS50883">
    <property type="entry name" value="EAL"/>
    <property type="match status" value="1"/>
</dbReference>
<evidence type="ECO:0000256" key="8">
    <source>
        <dbReference type="ARBA" id="ARBA00023136"/>
    </source>
</evidence>
<evidence type="ECO:0000256" key="4">
    <source>
        <dbReference type="ARBA" id="ARBA00022636"/>
    </source>
</evidence>
<proteinExistence type="predicted"/>
<dbReference type="NCBIfam" id="NF007839">
    <property type="entry name" value="PRK10551.1"/>
    <property type="match status" value="1"/>
</dbReference>
<evidence type="ECO:0000256" key="7">
    <source>
        <dbReference type="ARBA" id="ARBA00022989"/>
    </source>
</evidence>
<dbReference type="EC" id="3.1.4.52" evidence="2"/>
<organism evidence="12 13">
    <name type="scientific">Erwinia sorbitola</name>
    <dbReference type="NCBI Taxonomy" id="2681984"/>
    <lineage>
        <taxon>Bacteria</taxon>
        <taxon>Pseudomonadati</taxon>
        <taxon>Pseudomonadota</taxon>
        <taxon>Gammaproteobacteria</taxon>
        <taxon>Enterobacterales</taxon>
        <taxon>Erwiniaceae</taxon>
        <taxon>Erwinia</taxon>
    </lineage>
</organism>
<evidence type="ECO:0000256" key="9">
    <source>
        <dbReference type="ARBA" id="ARBA00034290"/>
    </source>
</evidence>
<dbReference type="EMBL" id="WLZX01000001">
    <property type="protein sequence ID" value="MTD26496.1"/>
    <property type="molecule type" value="Genomic_DNA"/>
</dbReference>
<comment type="caution">
    <text evidence="12">The sequence shown here is derived from an EMBL/GenBank/DDBJ whole genome shotgun (WGS) entry which is preliminary data.</text>
</comment>
<dbReference type="InterPro" id="IPR001633">
    <property type="entry name" value="EAL_dom"/>
</dbReference>
<evidence type="ECO:0000313" key="12">
    <source>
        <dbReference type="EMBL" id="MTD26496.1"/>
    </source>
</evidence>
<evidence type="ECO:0000259" key="11">
    <source>
        <dbReference type="PROSITE" id="PS50883"/>
    </source>
</evidence>
<comment type="catalytic activity">
    <reaction evidence="9">
        <text>3',3'-c-di-GMP + H2O = 5'-phosphoguanylyl(3'-&gt;5')guanosine + H(+)</text>
        <dbReference type="Rhea" id="RHEA:24902"/>
        <dbReference type="ChEBI" id="CHEBI:15377"/>
        <dbReference type="ChEBI" id="CHEBI:15378"/>
        <dbReference type="ChEBI" id="CHEBI:58754"/>
        <dbReference type="ChEBI" id="CHEBI:58805"/>
        <dbReference type="EC" id="3.1.4.52"/>
    </reaction>
</comment>
<protein>
    <recommendedName>
        <fullName evidence="2">cyclic-guanylate-specific phosphodiesterase</fullName>
        <ecNumber evidence="2">3.1.4.52</ecNumber>
    </recommendedName>
</protein>
<accession>A0ABW9R923</accession>
<feature type="transmembrane region" description="Helical" evidence="10">
    <location>
        <begin position="241"/>
        <end position="263"/>
    </location>
</feature>
<dbReference type="Pfam" id="PF12792">
    <property type="entry name" value="CSS-motif"/>
    <property type="match status" value="1"/>
</dbReference>
<sequence>MPLSTTVRRQVTQPRKIVLLSASIGLFFFLLFVVIMLTVTSNRRSAAHDRLASYTQRYVANVFGDLNTTLQPLQSATEQSCELIRNDLTQRSAFASNVRAILLVKDHSAFCSSATGPMQLDISKISPFTDVRNTKDIRLISGTPMVRGQPAIVLWLKNPTHPDSGIFTTLNINLTPYLLLASREQQISGMAMVAGDSAITTWNTQVINSSLLPKQPLRSITIPGYPLTLNMYGETLPRRDITVILLAGLLMGVMITCGCFLMFTLRLRPGKEILLGIKRGEFHVEYQPVIEAHNGKPCGFEALLRWTHPIEGSIPPDSFISYAEGQNLIAPLTRHLFTLVAQDAQQLCKVVPAGARLGINLSPNHLVDPSFRQDVLDWLEMMPAGHFEYIFEITERAMVSDHNADAIFDWIRNQNIRIAIDDFGTGHSALIYLEKFQFDYLKIDRGFVQSIGMETVNSPVLDTVLTLAKKLHLNTVAEGVETAEQALWLINRGVSHLQGYLFSRPLAVPQLINFYLEQFPAGSACTPGNNMSVKSGKNL</sequence>
<dbReference type="SMART" id="SM00052">
    <property type="entry name" value="EAL"/>
    <property type="match status" value="1"/>
</dbReference>
<comment type="subcellular location">
    <subcellularLocation>
        <location evidence="1">Cell membrane</location>
        <topology evidence="1">Multi-pass membrane protein</topology>
    </subcellularLocation>
</comment>
<evidence type="ECO:0000256" key="1">
    <source>
        <dbReference type="ARBA" id="ARBA00004651"/>
    </source>
</evidence>
<keyword evidence="13" id="KW-1185">Reference proteome</keyword>
<evidence type="ECO:0000313" key="13">
    <source>
        <dbReference type="Proteomes" id="UP000480164"/>
    </source>
</evidence>
<evidence type="ECO:0000256" key="5">
    <source>
        <dbReference type="ARBA" id="ARBA00022692"/>
    </source>
</evidence>
<dbReference type="PANTHER" id="PTHR33121">
    <property type="entry name" value="CYCLIC DI-GMP PHOSPHODIESTERASE PDEF"/>
    <property type="match status" value="1"/>
</dbReference>
<evidence type="ECO:0000256" key="6">
    <source>
        <dbReference type="ARBA" id="ARBA00022801"/>
    </source>
</evidence>
<dbReference type="RefSeq" id="WP_154751734.1">
    <property type="nucleotide sequence ID" value="NZ_WLZX01000001.1"/>
</dbReference>
<feature type="domain" description="EAL" evidence="11">
    <location>
        <begin position="266"/>
        <end position="519"/>
    </location>
</feature>
<dbReference type="InterPro" id="IPR024744">
    <property type="entry name" value="CSS-motif_dom"/>
</dbReference>
<keyword evidence="4" id="KW-0973">c-di-GMP</keyword>
<keyword evidence="7 10" id="KW-1133">Transmembrane helix</keyword>
<feature type="transmembrane region" description="Helical" evidence="10">
    <location>
        <begin position="17"/>
        <end position="40"/>
    </location>
</feature>
<keyword evidence="3" id="KW-1003">Cell membrane</keyword>
<gene>
    <name evidence="12" type="ORF">GK011_05985</name>
</gene>
<dbReference type="Pfam" id="PF00563">
    <property type="entry name" value="EAL"/>
    <property type="match status" value="1"/>
</dbReference>
<evidence type="ECO:0000256" key="3">
    <source>
        <dbReference type="ARBA" id="ARBA00022475"/>
    </source>
</evidence>
<dbReference type="CDD" id="cd01948">
    <property type="entry name" value="EAL"/>
    <property type="match status" value="1"/>
</dbReference>
<keyword evidence="8 10" id="KW-0472">Membrane</keyword>
<dbReference type="InterPro" id="IPR035919">
    <property type="entry name" value="EAL_sf"/>
</dbReference>
<dbReference type="GO" id="GO:0071111">
    <property type="term" value="F:cyclic-guanylate-specific phosphodiesterase activity"/>
    <property type="evidence" value="ECO:0007669"/>
    <property type="project" value="UniProtKB-EC"/>
</dbReference>
<dbReference type="InterPro" id="IPR050706">
    <property type="entry name" value="Cyclic-di-GMP_PDE-like"/>
</dbReference>
<keyword evidence="6 12" id="KW-0378">Hydrolase</keyword>
<dbReference type="PANTHER" id="PTHR33121:SF73">
    <property type="entry name" value="CYCLIC DI-GMP PHOSPHODIESTERASE PDEN-RELATED"/>
    <property type="match status" value="1"/>
</dbReference>